<name>A0A2P8QG91_9ACTN</name>
<dbReference type="Proteomes" id="UP000240429">
    <property type="component" value="Unassembled WGS sequence"/>
</dbReference>
<accession>A0A2P8QG91</accession>
<keyword evidence="3" id="KW-1185">Reference proteome</keyword>
<comment type="caution">
    <text evidence="2">The sequence shown here is derived from an EMBL/GenBank/DDBJ whole genome shotgun (WGS) entry which is preliminary data.</text>
</comment>
<evidence type="ECO:0000313" key="3">
    <source>
        <dbReference type="Proteomes" id="UP000240429"/>
    </source>
</evidence>
<sequence>MNDTGHPTGGRPAQDGGSGSVNIGSMSGGSIATGSHGQATSVNHTAAGTALPHEELLRAVRALREALPVRERSAEDMSLDGELADAESEIVRTGAAPPERLTRLLVSVRGWLGSQGAAVGAVASATAVVQGIAQLLG</sequence>
<protein>
    <submittedName>
        <fullName evidence="2">Uncharacterized protein</fullName>
    </submittedName>
</protein>
<gene>
    <name evidence="2" type="ORF">C6Y14_04110</name>
</gene>
<reference evidence="2 3" key="1">
    <citation type="submission" date="2018-03" db="EMBL/GenBank/DDBJ databases">
        <title>Streptomyces dioscori sp. nov., a novel endophytic actinobacterium isolated from bulbil of Dioscorea bulbifera L.</title>
        <authorList>
            <person name="Zhikuan W."/>
        </authorList>
    </citation>
    <scope>NUCLEOTIDE SEQUENCE [LARGE SCALE GENOMIC DNA]</scope>
    <source>
        <strain evidence="2 3">A217</strain>
    </source>
</reference>
<evidence type="ECO:0000313" key="2">
    <source>
        <dbReference type="EMBL" id="PSM45257.1"/>
    </source>
</evidence>
<dbReference type="AlphaFoldDB" id="A0A2P8QG91"/>
<feature type="compositionally biased region" description="Polar residues" evidence="1">
    <location>
        <begin position="20"/>
        <end position="46"/>
    </location>
</feature>
<organism evidence="2 3">
    <name type="scientific">Streptomyces dioscori</name>
    <dbReference type="NCBI Taxonomy" id="2109333"/>
    <lineage>
        <taxon>Bacteria</taxon>
        <taxon>Bacillati</taxon>
        <taxon>Actinomycetota</taxon>
        <taxon>Actinomycetes</taxon>
        <taxon>Kitasatosporales</taxon>
        <taxon>Streptomycetaceae</taxon>
        <taxon>Streptomyces</taxon>
        <taxon>Streptomyces aurantiacus group</taxon>
    </lineage>
</organism>
<dbReference type="OrthoDB" id="4210118at2"/>
<dbReference type="EMBL" id="PYBJ01000001">
    <property type="protein sequence ID" value="PSM45257.1"/>
    <property type="molecule type" value="Genomic_DNA"/>
</dbReference>
<feature type="region of interest" description="Disordered" evidence="1">
    <location>
        <begin position="1"/>
        <end position="48"/>
    </location>
</feature>
<dbReference type="RefSeq" id="WP_107015014.1">
    <property type="nucleotide sequence ID" value="NZ_KZ679038.1"/>
</dbReference>
<evidence type="ECO:0000256" key="1">
    <source>
        <dbReference type="SAM" id="MobiDB-lite"/>
    </source>
</evidence>
<proteinExistence type="predicted"/>